<evidence type="ECO:0000259" key="2">
    <source>
        <dbReference type="Pfam" id="PF07584"/>
    </source>
</evidence>
<dbReference type="InterPro" id="IPR013783">
    <property type="entry name" value="Ig-like_fold"/>
</dbReference>
<feature type="transmembrane region" description="Helical" evidence="1">
    <location>
        <begin position="56"/>
        <end position="74"/>
    </location>
</feature>
<dbReference type="InterPro" id="IPR011933">
    <property type="entry name" value="Double_TM_dom"/>
</dbReference>
<dbReference type="PANTHER" id="PTHR37464:SF1">
    <property type="entry name" value="BLL2463 PROTEIN"/>
    <property type="match status" value="1"/>
</dbReference>
<dbReference type="Proteomes" id="UP000253426">
    <property type="component" value="Unassembled WGS sequence"/>
</dbReference>
<dbReference type="Pfam" id="PF07584">
    <property type="entry name" value="BatA"/>
    <property type="match status" value="1"/>
</dbReference>
<dbReference type="AlphaFoldDB" id="A0A366H0X6"/>
<evidence type="ECO:0000313" key="5">
    <source>
        <dbReference type="EMBL" id="RBP35516.1"/>
    </source>
</evidence>
<comment type="caution">
    <text evidence="5">The sequence shown here is derived from an EMBL/GenBank/DDBJ whole genome shotgun (WGS) entry which is preliminary data.</text>
</comment>
<reference evidence="5 6" key="1">
    <citation type="submission" date="2018-06" db="EMBL/GenBank/DDBJ databases">
        <title>Genomic Encyclopedia of Type Strains, Phase IV (KMG-IV): sequencing the most valuable type-strain genomes for metagenomic binning, comparative biology and taxonomic classification.</title>
        <authorList>
            <person name="Goeker M."/>
        </authorList>
    </citation>
    <scope>NUCLEOTIDE SEQUENCE [LARGE SCALE GENOMIC DNA]</scope>
    <source>
        <strain evidence="5 6">DSM 25532</strain>
    </source>
</reference>
<evidence type="ECO:0000259" key="3">
    <source>
        <dbReference type="Pfam" id="PF07705"/>
    </source>
</evidence>
<dbReference type="Gene3D" id="2.60.40.10">
    <property type="entry name" value="Immunoglobulins"/>
    <property type="match status" value="1"/>
</dbReference>
<proteinExistence type="predicted"/>
<dbReference type="RefSeq" id="WP_170157571.1">
    <property type="nucleotide sequence ID" value="NZ_QNRR01000021.1"/>
</dbReference>
<keyword evidence="1" id="KW-1133">Transmembrane helix</keyword>
<feature type="domain" description="CARDB" evidence="3">
    <location>
        <begin position="254"/>
        <end position="322"/>
    </location>
</feature>
<feature type="transmembrane region" description="Helical" evidence="1">
    <location>
        <begin position="6"/>
        <end position="24"/>
    </location>
</feature>
<feature type="domain" description="VWFA" evidence="4">
    <location>
        <begin position="92"/>
        <end position="198"/>
    </location>
</feature>
<protein>
    <submittedName>
        <fullName evidence="5">Putative membrane protein (TIGR02226 family)</fullName>
    </submittedName>
</protein>
<evidence type="ECO:0000313" key="6">
    <source>
        <dbReference type="Proteomes" id="UP000253426"/>
    </source>
</evidence>
<dbReference type="InterPro" id="IPR002035">
    <property type="entry name" value="VWF_A"/>
</dbReference>
<name>A0A366H0X6_9BACT</name>
<keyword evidence="1" id="KW-0472">Membrane</keyword>
<keyword evidence="6" id="KW-1185">Reference proteome</keyword>
<dbReference type="InterPro" id="IPR024163">
    <property type="entry name" value="Aerotolerance_reg_N"/>
</dbReference>
<dbReference type="EMBL" id="QNRR01000021">
    <property type="protein sequence ID" value="RBP35516.1"/>
    <property type="molecule type" value="Genomic_DNA"/>
</dbReference>
<evidence type="ECO:0000259" key="4">
    <source>
        <dbReference type="Pfam" id="PF13519"/>
    </source>
</evidence>
<sequence>MWFLNGILLAGAAAFLIPLIIHLLNKRRVVTVAWGAMHLLHEALRQKKRNVKVEQLLLLIARISIPILLALFLARPVFTLLRQLPGLNKNSLVVVLDNSYSMRAPGEGGSARDQARNHLRRIFSELPGGSDVSIILAGSPPRLLMAQPSTAMDVVTEAMDSEPSLSGPVKISEAFQLAQAELKRMGNAGREVLFISDFQQADWRNVVEGGTVPALDALAKNEPKPLLTFLRVPSELQENLSIAAVDPSAFVVAREQAIALRTRIQNHGTRAYQDIAVHLEADGVRLRTTRVSIAPNAETVMTLTHAFETAGDHSLTVRLEGDSFPEDNAFSLVIPVREQVNTLIVHGENKSGTSLEGDADFLQIALTPHQSAEVSLKDVIRSGLVDYRQLRDKATEGAEVVILANVSKLNDRQYKDLEEFVKRGGGLLIFAGPDMDLRWYDKEFYRDGKGLMPCAMSGFGHVDEGQSPARILSQRFTHPATTYFNDARGLRLQDAAFNHWVRFDKIQGDARVLLSLDRGDALLVEKPYGKGRVLAVSSTANARWNNLPLQPVFVPLMQRLVTYLATQNAAPQFQMCGTLLRAPLDVTREKSEYVLTDPFNKLHDLVAKKDETGAVYVDYAATYAPGLYELRPKVPNANEPTRRFAFNLDPAESNLTATPSEKSREVASRFDAGYAESYDEYARLDRSRRHGTELWQPILVLLLIFLFGEVFLQQRIGKA</sequence>
<feature type="domain" description="Aerotolerance regulator N-terminal" evidence="2">
    <location>
        <begin position="1"/>
        <end position="76"/>
    </location>
</feature>
<organism evidence="5 6">
    <name type="scientific">Roseimicrobium gellanilyticum</name>
    <dbReference type="NCBI Taxonomy" id="748857"/>
    <lineage>
        <taxon>Bacteria</taxon>
        <taxon>Pseudomonadati</taxon>
        <taxon>Verrucomicrobiota</taxon>
        <taxon>Verrucomicrobiia</taxon>
        <taxon>Verrucomicrobiales</taxon>
        <taxon>Verrucomicrobiaceae</taxon>
        <taxon>Roseimicrobium</taxon>
    </lineage>
</organism>
<feature type="transmembrane region" description="Helical" evidence="1">
    <location>
        <begin position="694"/>
        <end position="712"/>
    </location>
</feature>
<dbReference type="Gene3D" id="3.40.50.880">
    <property type="match status" value="1"/>
</dbReference>
<dbReference type="Pfam" id="PF07705">
    <property type="entry name" value="CARDB"/>
    <property type="match status" value="1"/>
</dbReference>
<keyword evidence="1" id="KW-0812">Transmembrane</keyword>
<gene>
    <name evidence="5" type="ORF">DES53_12136</name>
</gene>
<dbReference type="PANTHER" id="PTHR37464">
    <property type="entry name" value="BLL2463 PROTEIN"/>
    <property type="match status" value="1"/>
</dbReference>
<dbReference type="NCBIfam" id="TIGR02226">
    <property type="entry name" value="two_anch"/>
    <property type="match status" value="1"/>
</dbReference>
<dbReference type="Pfam" id="PF13519">
    <property type="entry name" value="VWA_2"/>
    <property type="match status" value="1"/>
</dbReference>
<dbReference type="InterPro" id="IPR029062">
    <property type="entry name" value="Class_I_gatase-like"/>
</dbReference>
<dbReference type="SUPFAM" id="SSF52317">
    <property type="entry name" value="Class I glutamine amidotransferase-like"/>
    <property type="match status" value="1"/>
</dbReference>
<dbReference type="InterPro" id="IPR011635">
    <property type="entry name" value="CARDB"/>
</dbReference>
<accession>A0A366H0X6</accession>
<dbReference type="Gene3D" id="3.40.50.410">
    <property type="entry name" value="von Willebrand factor, type A domain"/>
    <property type="match status" value="1"/>
</dbReference>
<evidence type="ECO:0000256" key="1">
    <source>
        <dbReference type="SAM" id="Phobius"/>
    </source>
</evidence>
<dbReference type="InterPro" id="IPR036465">
    <property type="entry name" value="vWFA_dom_sf"/>
</dbReference>
<dbReference type="SUPFAM" id="SSF53300">
    <property type="entry name" value="vWA-like"/>
    <property type="match status" value="1"/>
</dbReference>